<feature type="transmembrane region" description="Helical" evidence="1">
    <location>
        <begin position="6"/>
        <end position="25"/>
    </location>
</feature>
<dbReference type="AlphaFoldDB" id="A0A3A8HTB9"/>
<organism evidence="2 3">
    <name type="scientific">Corallococcus exercitus</name>
    <dbReference type="NCBI Taxonomy" id="2316736"/>
    <lineage>
        <taxon>Bacteria</taxon>
        <taxon>Pseudomonadati</taxon>
        <taxon>Myxococcota</taxon>
        <taxon>Myxococcia</taxon>
        <taxon>Myxococcales</taxon>
        <taxon>Cystobacterineae</taxon>
        <taxon>Myxococcaceae</taxon>
        <taxon>Corallococcus</taxon>
    </lineage>
</organism>
<sequence>MTPVQLALSTILGVALVIAVVTDVLRRLIPNAVTYPLIVLGLGVRGVSEG</sequence>
<feature type="non-terminal residue" evidence="2">
    <location>
        <position position="50"/>
    </location>
</feature>
<keyword evidence="1" id="KW-1133">Transmembrane helix</keyword>
<gene>
    <name evidence="2" type="ORF">HMI49_16540</name>
</gene>
<keyword evidence="1" id="KW-0472">Membrane</keyword>
<name>A0A3A8HTB9_9BACT</name>
<accession>A0A3A8HTB9</accession>
<dbReference type="EMBL" id="JABFJV010000084">
    <property type="protein sequence ID" value="NOK34809.1"/>
    <property type="molecule type" value="Genomic_DNA"/>
</dbReference>
<evidence type="ECO:0000256" key="1">
    <source>
        <dbReference type="SAM" id="Phobius"/>
    </source>
</evidence>
<dbReference type="Gene3D" id="1.20.120.1220">
    <property type="match status" value="1"/>
</dbReference>
<proteinExistence type="predicted"/>
<keyword evidence="3" id="KW-1185">Reference proteome</keyword>
<evidence type="ECO:0000313" key="3">
    <source>
        <dbReference type="Proteomes" id="UP000563426"/>
    </source>
</evidence>
<protein>
    <submittedName>
        <fullName evidence="2">Prepilin peptidase</fullName>
    </submittedName>
</protein>
<dbReference type="Proteomes" id="UP000563426">
    <property type="component" value="Unassembled WGS sequence"/>
</dbReference>
<reference evidence="2 3" key="1">
    <citation type="submission" date="2020-05" db="EMBL/GenBank/DDBJ databases">
        <authorList>
            <person name="Whitworth D."/>
        </authorList>
    </citation>
    <scope>NUCLEOTIDE SEQUENCE [LARGE SCALE GENOMIC DNA]</scope>
    <source>
        <strain evidence="2 3">AB043B</strain>
    </source>
</reference>
<keyword evidence="1" id="KW-0812">Transmembrane</keyword>
<comment type="caution">
    <text evidence="2">The sequence shown here is derived from an EMBL/GenBank/DDBJ whole genome shotgun (WGS) entry which is preliminary data.</text>
</comment>
<evidence type="ECO:0000313" key="2">
    <source>
        <dbReference type="EMBL" id="NOK34809.1"/>
    </source>
</evidence>